<gene>
    <name evidence="6" type="ORF">MANES_11G135900v8</name>
</gene>
<keyword evidence="2 3" id="KW-0813">Transport</keyword>
<feature type="region of interest" description="Disordered" evidence="4">
    <location>
        <begin position="1"/>
        <end position="24"/>
    </location>
</feature>
<evidence type="ECO:0000259" key="5">
    <source>
        <dbReference type="Pfam" id="PF03081"/>
    </source>
</evidence>
<dbReference type="PANTHER" id="PTHR12542:SF17">
    <property type="entry name" value="EXOCYST SUBUNIT EXO70 FAMILY PROTEIN"/>
    <property type="match status" value="1"/>
</dbReference>
<dbReference type="GO" id="GO:0006887">
    <property type="term" value="P:exocytosis"/>
    <property type="evidence" value="ECO:0000318"/>
    <property type="project" value="GO_Central"/>
</dbReference>
<dbReference type="SUPFAM" id="SSF74788">
    <property type="entry name" value="Cullin repeat-like"/>
    <property type="match status" value="1"/>
</dbReference>
<comment type="function">
    <text evidence="3">Component of the exocyst complex.</text>
</comment>
<dbReference type="Gramene" id="Manes.11G135900.1.v8.1">
    <property type="protein sequence ID" value="Manes.11G135900.1.v8.1.CDS.1"/>
    <property type="gene ID" value="Manes.11G135900.v8.1"/>
</dbReference>
<evidence type="ECO:0000256" key="1">
    <source>
        <dbReference type="ARBA" id="ARBA00006756"/>
    </source>
</evidence>
<dbReference type="EMBL" id="CM004397">
    <property type="protein sequence ID" value="OAY37873.1"/>
    <property type="molecule type" value="Genomic_DNA"/>
</dbReference>
<dbReference type="InterPro" id="IPR016159">
    <property type="entry name" value="Cullin_repeat-like_dom_sf"/>
</dbReference>
<dbReference type="GO" id="GO:0005546">
    <property type="term" value="F:phosphatidylinositol-4,5-bisphosphate binding"/>
    <property type="evidence" value="ECO:0007669"/>
    <property type="project" value="InterPro"/>
</dbReference>
<dbReference type="STRING" id="3983.A0A2C9V2B3"/>
<dbReference type="FunFam" id="1.20.1280.170:FF:000003">
    <property type="entry name" value="Exocyst subunit Exo70 family protein"/>
    <property type="match status" value="1"/>
</dbReference>
<dbReference type="AlphaFoldDB" id="A0A2C9V2B3"/>
<evidence type="ECO:0000313" key="6">
    <source>
        <dbReference type="EMBL" id="OAY37873.1"/>
    </source>
</evidence>
<dbReference type="GO" id="GO:0015031">
    <property type="term" value="P:protein transport"/>
    <property type="evidence" value="ECO:0007669"/>
    <property type="project" value="UniProtKB-KW"/>
</dbReference>
<evidence type="ECO:0000256" key="3">
    <source>
        <dbReference type="RuleBase" id="RU365026"/>
    </source>
</evidence>
<feature type="domain" description="Exocyst complex subunit Exo70 C-terminal" evidence="5">
    <location>
        <begin position="235"/>
        <end position="596"/>
    </location>
</feature>
<accession>A0A2C9V2B3</accession>
<dbReference type="OrthoDB" id="1922221at2759"/>
<reference evidence="7" key="1">
    <citation type="journal article" date="2016" name="Nat. Biotechnol.">
        <title>Sequencing wild and cultivated cassava and related species reveals extensive interspecific hybridization and genetic diversity.</title>
        <authorList>
            <person name="Bredeson J.V."/>
            <person name="Lyons J.B."/>
            <person name="Prochnik S.E."/>
            <person name="Wu G.A."/>
            <person name="Ha C.M."/>
            <person name="Edsinger-Gonzales E."/>
            <person name="Grimwood J."/>
            <person name="Schmutz J."/>
            <person name="Rabbi I.Y."/>
            <person name="Egesi C."/>
            <person name="Nauluvula P."/>
            <person name="Lebot V."/>
            <person name="Ndunguru J."/>
            <person name="Mkamilo G."/>
            <person name="Bart R.S."/>
            <person name="Setter T.L."/>
            <person name="Gleadow R.M."/>
            <person name="Kulakow P."/>
            <person name="Ferguson M.E."/>
            <person name="Rounsley S."/>
            <person name="Rokhsar D.S."/>
        </authorList>
    </citation>
    <scope>NUCLEOTIDE SEQUENCE [LARGE SCALE GENOMIC DNA]</scope>
    <source>
        <strain evidence="7">cv. AM560-2</strain>
    </source>
</reference>
<dbReference type="InterPro" id="IPR004140">
    <property type="entry name" value="Exo70"/>
</dbReference>
<dbReference type="Pfam" id="PF03081">
    <property type="entry name" value="Exo70_C"/>
    <property type="match status" value="1"/>
</dbReference>
<feature type="region of interest" description="Disordered" evidence="4">
    <location>
        <begin position="130"/>
        <end position="161"/>
    </location>
</feature>
<evidence type="ECO:0000313" key="7">
    <source>
        <dbReference type="Proteomes" id="UP000091857"/>
    </source>
</evidence>
<feature type="compositionally biased region" description="Low complexity" evidence="4">
    <location>
        <begin position="130"/>
        <end position="146"/>
    </location>
</feature>
<keyword evidence="3" id="KW-0268">Exocytosis</keyword>
<dbReference type="OMA" id="KIAWLIL"/>
<comment type="caution">
    <text evidence="6">The sequence shown here is derived from an EMBL/GenBank/DDBJ whole genome shotgun (WGS) entry which is preliminary data.</text>
</comment>
<comment type="similarity">
    <text evidence="1 3">Belongs to the EXO70 family.</text>
</comment>
<proteinExistence type="inferred from homology"/>
<dbReference type="Gene3D" id="1.20.1280.170">
    <property type="entry name" value="Exocyst complex component Exo70"/>
    <property type="match status" value="1"/>
</dbReference>
<keyword evidence="3" id="KW-0653">Protein transport</keyword>
<dbReference type="InterPro" id="IPR046364">
    <property type="entry name" value="Exo70_C"/>
</dbReference>
<dbReference type="Proteomes" id="UP000091857">
    <property type="component" value="Chromosome 11"/>
</dbReference>
<sequence>MPRKGMRTVFFKQSPSSPPIRSPPHRHTFSDKLMDENIDNAHILISKWDSDSPTSSNYCSISSLFRDNRQEAKQYLNSIKQLQSAMQYYISENSASEKLVRAQNLMQIAMKRLEKEFYQTLKSNRDFLDSESLSNHSSRASRSSFSDFEDESEDDSSRYGDTVSEVERVSIVAMADLKAIADCMIGSGYGKECVKIYKIIRKSIVDETLYNLGVENLNFSQIQKMDWEVLELKIKSWLNAVKVAVKTLFYGEKVLCDYVFSASVSIKESCFADITRDGALTLFGFPESVAKCKKTPEKMFRTLDLYEAIADLWQDIESIFSFESTSTVRSQAVNSLIRLGEAARTMLTDFESAISKDNSKTPVPGGGVHPLTRYVMNYIAFLADYSGILSDIVADWPLTTSSPLPESYFGSPEHEDGSSSAISVRLAWLILVLLCKLDGKAEFYKEVSLSYLFLANNLQYVVNKVRKSSLKLLIGDEWITKHEAKVKQYALNYERMGWNKVFSSLPENSASGMTIHEAAECFKRFNSAFEEACKKQRSWVVPDGKLRDEIKVSLAKKLVPAYREFYEKYRVAVRREIGNTVTVKFSPDDLGNYLSDLFFGITGGSGSISSASSTSSFSSSSTHSASGKSR</sequence>
<dbReference type="Pfam" id="PF20669">
    <property type="entry name" value="Exo70_N"/>
    <property type="match status" value="1"/>
</dbReference>
<evidence type="ECO:0000256" key="2">
    <source>
        <dbReference type="ARBA" id="ARBA00022448"/>
    </source>
</evidence>
<dbReference type="PANTHER" id="PTHR12542">
    <property type="entry name" value="EXOCYST COMPLEX PROTEIN EXO70"/>
    <property type="match status" value="1"/>
</dbReference>
<protein>
    <recommendedName>
        <fullName evidence="3">Exocyst subunit Exo70 family protein</fullName>
    </recommendedName>
</protein>
<evidence type="ECO:0000256" key="4">
    <source>
        <dbReference type="SAM" id="MobiDB-lite"/>
    </source>
</evidence>
<dbReference type="GO" id="GO:0000145">
    <property type="term" value="C:exocyst"/>
    <property type="evidence" value="ECO:0000318"/>
    <property type="project" value="GO_Central"/>
</dbReference>
<feature type="region of interest" description="Disordered" evidence="4">
    <location>
        <begin position="609"/>
        <end position="630"/>
    </location>
</feature>
<name>A0A2C9V2B3_MANES</name>
<keyword evidence="7" id="KW-1185">Reference proteome</keyword>
<organism evidence="6 7">
    <name type="scientific">Manihot esculenta</name>
    <name type="common">Cassava</name>
    <name type="synonym">Jatropha manihot</name>
    <dbReference type="NCBI Taxonomy" id="3983"/>
    <lineage>
        <taxon>Eukaryota</taxon>
        <taxon>Viridiplantae</taxon>
        <taxon>Streptophyta</taxon>
        <taxon>Embryophyta</taxon>
        <taxon>Tracheophyta</taxon>
        <taxon>Spermatophyta</taxon>
        <taxon>Magnoliopsida</taxon>
        <taxon>eudicotyledons</taxon>
        <taxon>Gunneridae</taxon>
        <taxon>Pentapetalae</taxon>
        <taxon>rosids</taxon>
        <taxon>fabids</taxon>
        <taxon>Malpighiales</taxon>
        <taxon>Euphorbiaceae</taxon>
        <taxon>Crotonoideae</taxon>
        <taxon>Manihoteae</taxon>
        <taxon>Manihot</taxon>
    </lineage>
</organism>